<dbReference type="Proteomes" id="UP000063229">
    <property type="component" value="Chromosome"/>
</dbReference>
<dbReference type="PROSITE" id="PS01149">
    <property type="entry name" value="PSI_RSU"/>
    <property type="match status" value="1"/>
</dbReference>
<evidence type="ECO:0000313" key="11">
    <source>
        <dbReference type="EMBL" id="AMB85349.1"/>
    </source>
</evidence>
<organism evidence="11 12">
    <name type="scientific">Pseudomonas agarici</name>
    <dbReference type="NCBI Taxonomy" id="46677"/>
    <lineage>
        <taxon>Bacteria</taxon>
        <taxon>Pseudomonadati</taxon>
        <taxon>Pseudomonadota</taxon>
        <taxon>Gammaproteobacteria</taxon>
        <taxon>Pseudomonadales</taxon>
        <taxon>Pseudomonadaceae</taxon>
        <taxon>Pseudomonas</taxon>
    </lineage>
</organism>
<feature type="compositionally biased region" description="Basic and acidic residues" evidence="9">
    <location>
        <begin position="270"/>
        <end position="279"/>
    </location>
</feature>
<keyword evidence="3 7" id="KW-0694">RNA-binding</keyword>
<dbReference type="FunFam" id="3.30.70.1560:FF:000001">
    <property type="entry name" value="Pseudouridine synthase"/>
    <property type="match status" value="1"/>
</dbReference>
<dbReference type="Pfam" id="PF01479">
    <property type="entry name" value="S4"/>
    <property type="match status" value="1"/>
</dbReference>
<evidence type="ECO:0000256" key="8">
    <source>
        <dbReference type="RuleBase" id="RU003887"/>
    </source>
</evidence>
<dbReference type="FunFam" id="3.30.70.580:FF:000009">
    <property type="entry name" value="Pseudouridine synthase"/>
    <property type="match status" value="1"/>
</dbReference>
<keyword evidence="4 8" id="KW-0413">Isomerase</keyword>
<dbReference type="GO" id="GO:0160139">
    <property type="term" value="F:23S rRNA pseudouridine(2605) synthase activity"/>
    <property type="evidence" value="ECO:0007669"/>
    <property type="project" value="UniProtKB-EC"/>
</dbReference>
<dbReference type="PANTHER" id="PTHR47683">
    <property type="entry name" value="PSEUDOURIDINE SYNTHASE FAMILY PROTEIN-RELATED"/>
    <property type="match status" value="1"/>
</dbReference>
<dbReference type="InterPro" id="IPR002942">
    <property type="entry name" value="S4_RNA-bd"/>
</dbReference>
<dbReference type="KEGG" id="pagb:AWM79_08545"/>
<evidence type="ECO:0000256" key="6">
    <source>
        <dbReference type="ARBA" id="ARBA00037383"/>
    </source>
</evidence>
<dbReference type="InterPro" id="IPR050343">
    <property type="entry name" value="RsuA_PseudoU_synthase"/>
</dbReference>
<dbReference type="FunFam" id="3.10.290.10:FF:000003">
    <property type="entry name" value="Pseudouridine synthase"/>
    <property type="match status" value="1"/>
</dbReference>
<keyword evidence="12" id="KW-1185">Reference proteome</keyword>
<dbReference type="InterPro" id="IPR018496">
    <property type="entry name" value="PsdUridine_synth_RsuA/RluB_CS"/>
</dbReference>
<dbReference type="AlphaFoldDB" id="A0A0X1T0H3"/>
<evidence type="ECO:0000256" key="3">
    <source>
        <dbReference type="ARBA" id="ARBA00022884"/>
    </source>
</evidence>
<dbReference type="InterPro" id="IPR020094">
    <property type="entry name" value="TruA/RsuA/RluB/E/F_N"/>
</dbReference>
<dbReference type="Pfam" id="PF00849">
    <property type="entry name" value="PseudoU_synth_2"/>
    <property type="match status" value="1"/>
</dbReference>
<dbReference type="InterPro" id="IPR020103">
    <property type="entry name" value="PsdUridine_synth_cat_dom_sf"/>
</dbReference>
<dbReference type="GO" id="GO:0000455">
    <property type="term" value="P:enzyme-directed rRNA pseudouridine synthesis"/>
    <property type="evidence" value="ECO:0007669"/>
    <property type="project" value="UniProtKB-ARBA"/>
</dbReference>
<evidence type="ECO:0000256" key="4">
    <source>
        <dbReference type="ARBA" id="ARBA00023235"/>
    </source>
</evidence>
<evidence type="ECO:0000256" key="9">
    <source>
        <dbReference type="SAM" id="MobiDB-lite"/>
    </source>
</evidence>
<dbReference type="Gene3D" id="3.30.70.580">
    <property type="entry name" value="Pseudouridine synthase I, catalytic domain, N-terminal subdomain"/>
    <property type="match status" value="1"/>
</dbReference>
<dbReference type="Gene3D" id="3.10.290.10">
    <property type="entry name" value="RNA-binding S4 domain"/>
    <property type="match status" value="1"/>
</dbReference>
<proteinExistence type="inferred from homology"/>
<protein>
    <recommendedName>
        <fullName evidence="8">Pseudouridine synthase</fullName>
        <ecNumber evidence="8">5.4.99.-</ecNumber>
    </recommendedName>
</protein>
<comment type="catalytic activity">
    <reaction evidence="5">
        <text>uridine(2605) in 23S rRNA = pseudouridine(2605) in 23S rRNA</text>
        <dbReference type="Rhea" id="RHEA:42520"/>
        <dbReference type="Rhea" id="RHEA-COMP:10095"/>
        <dbReference type="Rhea" id="RHEA-COMP:10096"/>
        <dbReference type="ChEBI" id="CHEBI:65314"/>
        <dbReference type="ChEBI" id="CHEBI:65315"/>
        <dbReference type="EC" id="5.4.99.22"/>
    </reaction>
</comment>
<dbReference type="SUPFAM" id="SSF55120">
    <property type="entry name" value="Pseudouridine synthase"/>
    <property type="match status" value="1"/>
</dbReference>
<dbReference type="InterPro" id="IPR042092">
    <property type="entry name" value="PsdUridine_s_RsuA/RluB/E/F_cat"/>
</dbReference>
<dbReference type="InterPro" id="IPR006145">
    <property type="entry name" value="PsdUridine_synth_RsuA/RluA"/>
</dbReference>
<evidence type="ECO:0000259" key="10">
    <source>
        <dbReference type="SMART" id="SM00363"/>
    </source>
</evidence>
<dbReference type="CDD" id="cd00165">
    <property type="entry name" value="S4"/>
    <property type="match status" value="1"/>
</dbReference>
<reference evidence="11 12" key="1">
    <citation type="submission" date="2016-01" db="EMBL/GenBank/DDBJ databases">
        <authorList>
            <person name="McClelland M."/>
            <person name="Jain A."/>
            <person name="Saraogi P."/>
            <person name="Mendelson R."/>
            <person name="Westerman R."/>
            <person name="SanMiguel P."/>
            <person name="Csonka L."/>
        </authorList>
    </citation>
    <scope>NUCLEOTIDE SEQUENCE [LARGE SCALE GENOMIC DNA]</scope>
    <source>
        <strain evidence="11 12">NCPPB 2472</strain>
    </source>
</reference>
<evidence type="ECO:0000256" key="5">
    <source>
        <dbReference type="ARBA" id="ARBA00036944"/>
    </source>
</evidence>
<dbReference type="PANTHER" id="PTHR47683:SF3">
    <property type="entry name" value="RIBOSOMAL LARGE SUBUNIT PSEUDOURIDINE SYNTHASE B"/>
    <property type="match status" value="1"/>
</dbReference>
<dbReference type="InterPro" id="IPR036986">
    <property type="entry name" value="S4_RNA-bd_sf"/>
</dbReference>
<evidence type="ECO:0000256" key="7">
    <source>
        <dbReference type="PROSITE-ProRule" id="PRU00182"/>
    </source>
</evidence>
<dbReference type="GO" id="GO:0005829">
    <property type="term" value="C:cytosol"/>
    <property type="evidence" value="ECO:0007669"/>
    <property type="project" value="UniProtKB-ARBA"/>
</dbReference>
<evidence type="ECO:0000256" key="1">
    <source>
        <dbReference type="ARBA" id="ARBA00008348"/>
    </source>
</evidence>
<feature type="compositionally biased region" description="Basic and acidic residues" evidence="9">
    <location>
        <begin position="306"/>
        <end position="332"/>
    </location>
</feature>
<name>A0A0X1T0H3_PSEAA</name>
<dbReference type="STRING" id="46677.AWM79_08545"/>
<evidence type="ECO:0000256" key="2">
    <source>
        <dbReference type="ARBA" id="ARBA00022552"/>
    </source>
</evidence>
<dbReference type="InterPro" id="IPR000748">
    <property type="entry name" value="PsdUridine_synth_RsuA/RluB/E/F"/>
</dbReference>
<dbReference type="SMART" id="SM00363">
    <property type="entry name" value="S4"/>
    <property type="match status" value="1"/>
</dbReference>
<dbReference type="GO" id="GO:0003723">
    <property type="term" value="F:RNA binding"/>
    <property type="evidence" value="ECO:0007669"/>
    <property type="project" value="UniProtKB-KW"/>
</dbReference>
<keyword evidence="2" id="KW-0698">rRNA processing</keyword>
<dbReference type="CDD" id="cd02556">
    <property type="entry name" value="PseudoU_synth_RluB"/>
    <property type="match status" value="1"/>
</dbReference>
<dbReference type="EC" id="5.4.99.-" evidence="8"/>
<comment type="similarity">
    <text evidence="1 8">Belongs to the pseudouridine synthase RsuA family.</text>
</comment>
<dbReference type="Gene3D" id="3.30.70.1560">
    <property type="entry name" value="Alpha-L RNA-binding motif"/>
    <property type="match status" value="1"/>
</dbReference>
<feature type="domain" description="RNA-binding S4" evidence="10">
    <location>
        <begin position="17"/>
        <end position="74"/>
    </location>
</feature>
<comment type="function">
    <text evidence="6">Responsible for synthesis of pseudouridine from uracil-2605 in 23S ribosomal RNA.</text>
</comment>
<dbReference type="RefSeq" id="WP_060782610.1">
    <property type="nucleotide sequence ID" value="NZ_CP014135.1"/>
</dbReference>
<dbReference type="NCBIfam" id="TIGR00093">
    <property type="entry name" value="pseudouridine synthase"/>
    <property type="match status" value="1"/>
</dbReference>
<sequence>MSDNDQKDSQEIGPAGEKLQKVLARIGVGSRRDVEGWISKGRIKVNGKDATLGQRVDLHDAITIDGKVIKREEAAESVRRVIMYNKPDGEICTRDDPEGRPTVFDKLPRPKEGRWINIGRLDINTTGLLMFTTDGELANRLMHPSYEMDREYAVRVRGEVDDEMIERLKAGVVLEDGPAKFTDIQQAPGGEGFNHWYHCVVMEGRNREVRRLWESQGLVVSRLKRVRFGPVFLNSDLPMGRWREMTQYEVDILSAEVGLTPVAMPQLNAKSKDKLERMQRKSSRPMGKTERVRTLRPASGAAAPERVSREPHIDGERPARKPAPRQDGERTPRAPRPAGRGESRGTPLADRPVDSKRPAKPAPKSKRPGISLVDKDAPSGKRRGAPAGSGQRPGFGRHKPE</sequence>
<evidence type="ECO:0000313" key="12">
    <source>
        <dbReference type="Proteomes" id="UP000063229"/>
    </source>
</evidence>
<dbReference type="PROSITE" id="PS50889">
    <property type="entry name" value="S4"/>
    <property type="match status" value="1"/>
</dbReference>
<accession>A0A0X1T0H3</accession>
<dbReference type="NCBIfam" id="NF007976">
    <property type="entry name" value="PRK10700.1"/>
    <property type="match status" value="1"/>
</dbReference>
<gene>
    <name evidence="11" type="ORF">AWM79_08545</name>
</gene>
<feature type="region of interest" description="Disordered" evidence="9">
    <location>
        <begin position="264"/>
        <end position="401"/>
    </location>
</feature>
<dbReference type="EMBL" id="CP014135">
    <property type="protein sequence ID" value="AMB85349.1"/>
    <property type="molecule type" value="Genomic_DNA"/>
</dbReference>
<dbReference type="SUPFAM" id="SSF55174">
    <property type="entry name" value="Alpha-L RNA-binding motif"/>
    <property type="match status" value="1"/>
</dbReference>